<dbReference type="AlphaFoldDB" id="A0A1N7FRC8"/>
<reference evidence="3 4" key="1">
    <citation type="submission" date="2020-08" db="EMBL/GenBank/DDBJ databases">
        <title>Genomic Encyclopedia of Type Strains, Phase IV (KMG-V): Genome sequencing to study the core and pangenomes of soil and plant-associated prokaryotes.</title>
        <authorList>
            <person name="Whitman W."/>
        </authorList>
    </citation>
    <scope>NUCLEOTIDE SEQUENCE [LARGE SCALE GENOMIC DNA]</scope>
    <source>
        <strain evidence="1 3">ANJLi2</strain>
        <strain evidence="2 4">MP601</strain>
    </source>
</reference>
<dbReference type="Proteomes" id="UP000548326">
    <property type="component" value="Unassembled WGS sequence"/>
</dbReference>
<gene>
    <name evidence="2" type="ORF">HDF22_003342</name>
    <name evidence="1" type="ORF">HDF23_005320</name>
</gene>
<protein>
    <submittedName>
        <fullName evidence="2">Uncharacterized protein</fullName>
    </submittedName>
</protein>
<dbReference type="EMBL" id="JACHCA010000008">
    <property type="protein sequence ID" value="MBB6129217.1"/>
    <property type="molecule type" value="Genomic_DNA"/>
</dbReference>
<accession>A0A1N7FRC8</accession>
<proteinExistence type="predicted"/>
<dbReference type="EMBL" id="JACHCB010000019">
    <property type="protein sequence ID" value="MBB6112545.1"/>
    <property type="molecule type" value="Genomic_DNA"/>
</dbReference>
<evidence type="ECO:0000313" key="1">
    <source>
        <dbReference type="EMBL" id="MBB6112545.1"/>
    </source>
</evidence>
<sequence>MCINVIEKDYEYCKVLKDSFTSDLFLLTCFQFERDEDLNTLYLEGKINPSEVSRTFLMSKTVLDQFQQEVYSGPSQYISANALLLEVDLQELNDNEIVDETLAEILFTGSIHGSTNFQGSSETAFHLAKSFCEQIFEDDYKNRNNYCLRTFSPWNTWFMAGPYTFSETLILVAKKTKAIWLLAYSTSD</sequence>
<organism evidence="2 4">
    <name type="scientific">Mucilaginibacter lappiensis</name>
    <dbReference type="NCBI Taxonomy" id="354630"/>
    <lineage>
        <taxon>Bacteria</taxon>
        <taxon>Pseudomonadati</taxon>
        <taxon>Bacteroidota</taxon>
        <taxon>Sphingobacteriia</taxon>
        <taxon>Sphingobacteriales</taxon>
        <taxon>Sphingobacteriaceae</taxon>
        <taxon>Mucilaginibacter</taxon>
    </lineage>
</organism>
<dbReference type="Proteomes" id="UP000541583">
    <property type="component" value="Unassembled WGS sequence"/>
</dbReference>
<comment type="caution">
    <text evidence="2">The sequence shown here is derived from an EMBL/GenBank/DDBJ whole genome shotgun (WGS) entry which is preliminary data.</text>
</comment>
<evidence type="ECO:0000313" key="3">
    <source>
        <dbReference type="Proteomes" id="UP000541583"/>
    </source>
</evidence>
<dbReference type="OrthoDB" id="1494204at2"/>
<keyword evidence="3" id="KW-1185">Reference proteome</keyword>
<dbReference type="RefSeq" id="WP_076377979.1">
    <property type="nucleotide sequence ID" value="NZ_FTMG01000019.1"/>
</dbReference>
<name>A0A1N7FRC8_9SPHI</name>
<evidence type="ECO:0000313" key="4">
    <source>
        <dbReference type="Proteomes" id="UP000548326"/>
    </source>
</evidence>
<evidence type="ECO:0000313" key="2">
    <source>
        <dbReference type="EMBL" id="MBB6129217.1"/>
    </source>
</evidence>